<dbReference type="PANTHER" id="PTHR30543">
    <property type="entry name" value="CHROMATE REDUCTASE"/>
    <property type="match status" value="1"/>
</dbReference>
<reference evidence="3" key="1">
    <citation type="submission" date="2020-11" db="EMBL/GenBank/DDBJ databases">
        <title>Sequencing the genomes of 1000 actinobacteria strains.</title>
        <authorList>
            <person name="Klenk H.-P."/>
        </authorList>
    </citation>
    <scope>NUCLEOTIDE SEQUENCE</scope>
    <source>
        <strain evidence="3">DSM 43175</strain>
    </source>
</reference>
<dbReference type="PANTHER" id="PTHR30543:SF21">
    <property type="entry name" value="NAD(P)H-DEPENDENT FMN REDUCTASE LOT6"/>
    <property type="match status" value="1"/>
</dbReference>
<evidence type="ECO:0000256" key="1">
    <source>
        <dbReference type="SAM" id="MobiDB-lite"/>
    </source>
</evidence>
<dbReference type="Proteomes" id="UP000614047">
    <property type="component" value="Unassembled WGS sequence"/>
</dbReference>
<keyword evidence="4" id="KW-1185">Reference proteome</keyword>
<comment type="caution">
    <text evidence="3">The sequence shown here is derived from an EMBL/GenBank/DDBJ whole genome shotgun (WGS) entry which is preliminary data.</text>
</comment>
<evidence type="ECO:0000313" key="4">
    <source>
        <dbReference type="Proteomes" id="UP000614047"/>
    </source>
</evidence>
<feature type="domain" description="NADPH-dependent FMN reductase-like" evidence="2">
    <location>
        <begin position="6"/>
        <end position="147"/>
    </location>
</feature>
<dbReference type="InterPro" id="IPR050712">
    <property type="entry name" value="NAD(P)H-dep_reductase"/>
</dbReference>
<dbReference type="GO" id="GO:0010181">
    <property type="term" value="F:FMN binding"/>
    <property type="evidence" value="ECO:0007669"/>
    <property type="project" value="TreeGrafter"/>
</dbReference>
<dbReference type="Gene3D" id="3.40.50.360">
    <property type="match status" value="1"/>
</dbReference>
<dbReference type="Pfam" id="PF03358">
    <property type="entry name" value="FMN_red"/>
    <property type="match status" value="1"/>
</dbReference>
<protein>
    <submittedName>
        <fullName evidence="3">Chromate reductase</fullName>
    </submittedName>
</protein>
<sequence>MSPLTFVAISGSLRRGSHNTGLLRALLRLAPPDVAIDHFEDLGALPHFDQDLEDRPPAAVADLRRRVREADGVIIATPEYNSSIPGVLMNALDWLSRPAHDPSLRAKPVAVLGASPSQFGTARAQLVLRQVLHRIQAPVVAHPEVTVFRSHGRFDADGALTCDETTEGLLRDLLSGLIHLAAPTSTPSRAHAPGSRPRSVQVQA</sequence>
<feature type="region of interest" description="Disordered" evidence="1">
    <location>
        <begin position="184"/>
        <end position="204"/>
    </location>
</feature>
<gene>
    <name evidence="3" type="ORF">IW256_007037</name>
</gene>
<proteinExistence type="predicted"/>
<accession>A0A931DKK7</accession>
<dbReference type="EMBL" id="JADOUA010000001">
    <property type="protein sequence ID" value="MBG6092924.1"/>
    <property type="molecule type" value="Genomic_DNA"/>
</dbReference>
<organism evidence="3 4">
    <name type="scientific">Actinomadura viridis</name>
    <dbReference type="NCBI Taxonomy" id="58110"/>
    <lineage>
        <taxon>Bacteria</taxon>
        <taxon>Bacillati</taxon>
        <taxon>Actinomycetota</taxon>
        <taxon>Actinomycetes</taxon>
        <taxon>Streptosporangiales</taxon>
        <taxon>Thermomonosporaceae</taxon>
        <taxon>Actinomadura</taxon>
    </lineage>
</organism>
<dbReference type="GO" id="GO:0005829">
    <property type="term" value="C:cytosol"/>
    <property type="evidence" value="ECO:0007669"/>
    <property type="project" value="TreeGrafter"/>
</dbReference>
<dbReference type="SUPFAM" id="SSF52218">
    <property type="entry name" value="Flavoproteins"/>
    <property type="match status" value="1"/>
</dbReference>
<dbReference type="InterPro" id="IPR005025">
    <property type="entry name" value="FMN_Rdtase-like_dom"/>
</dbReference>
<dbReference type="RefSeq" id="WP_197015045.1">
    <property type="nucleotide sequence ID" value="NZ_BAABES010000023.1"/>
</dbReference>
<name>A0A931DKK7_9ACTN</name>
<evidence type="ECO:0000313" key="3">
    <source>
        <dbReference type="EMBL" id="MBG6092924.1"/>
    </source>
</evidence>
<dbReference type="InterPro" id="IPR029039">
    <property type="entry name" value="Flavoprotein-like_sf"/>
</dbReference>
<dbReference type="GO" id="GO:0016491">
    <property type="term" value="F:oxidoreductase activity"/>
    <property type="evidence" value="ECO:0007669"/>
    <property type="project" value="InterPro"/>
</dbReference>
<dbReference type="AlphaFoldDB" id="A0A931DKK7"/>
<evidence type="ECO:0000259" key="2">
    <source>
        <dbReference type="Pfam" id="PF03358"/>
    </source>
</evidence>